<sequence>MKKVVTSILGLGLAAGLVQPVSAFDDVNQYEDEINFLTDQGIIKGYEDGSFGPANEVNRLQAVQMILREMDVTDFNAPNPGFTDMNEDDYGYKEVAKAVELGIISGKTDENGAKYFDPYNSLTRAQMAKILSESYGIEKEWRYFFSDVDRQHWAKEYVDQLASQAITTGYEDQTFRPEEDIQRQHFAVFMSRLLNEDFITTSNQENISFMKDQNKSYVYEQSVGEQSVSYVSTFNGYHLSGAGDEWELWLNTYNDGDETEGVSIETSKGLFVGLLESEYAQVLAYPIELGEEWIHMYGEEPDARIVDTNATITTQAGTFEHVVVVEDIIYPAKRYYAPNIGIIKTEDMDPNDNSDFKNELIEIRE</sequence>
<dbReference type="Gene3D" id="2.40.360.20">
    <property type="match status" value="1"/>
</dbReference>
<dbReference type="InterPro" id="IPR001119">
    <property type="entry name" value="SLH_dom"/>
</dbReference>
<dbReference type="Proteomes" id="UP000297776">
    <property type="component" value="Unassembled WGS sequence"/>
</dbReference>
<dbReference type="AlphaFoldDB" id="A0A4Y8LSS5"/>
<dbReference type="Pfam" id="PF00395">
    <property type="entry name" value="SLH"/>
    <property type="match status" value="3"/>
</dbReference>
<dbReference type="InterPro" id="IPR051465">
    <property type="entry name" value="Cell_Envelope_Struct_Comp"/>
</dbReference>
<dbReference type="PANTHER" id="PTHR43308:SF5">
    <property type="entry name" value="S-LAYER PROTEIN _ PEPTIDOGLYCAN ENDO-BETA-N-ACETYLGLUCOSAMINIDASE"/>
    <property type="match status" value="1"/>
</dbReference>
<comment type="caution">
    <text evidence="3">The sequence shown here is derived from an EMBL/GenBank/DDBJ whole genome shotgun (WGS) entry which is preliminary data.</text>
</comment>
<feature type="signal peptide" evidence="1">
    <location>
        <begin position="1"/>
        <end position="23"/>
    </location>
</feature>
<dbReference type="OrthoDB" id="5845122at2"/>
<name>A0A4Y8LSS5_9BACL</name>
<dbReference type="PROSITE" id="PS51272">
    <property type="entry name" value="SLH"/>
    <property type="match status" value="3"/>
</dbReference>
<evidence type="ECO:0000256" key="1">
    <source>
        <dbReference type="SAM" id="SignalP"/>
    </source>
</evidence>
<proteinExistence type="predicted"/>
<feature type="chain" id="PRO_5021290236" evidence="1">
    <location>
        <begin position="24"/>
        <end position="365"/>
    </location>
</feature>
<feature type="domain" description="SLH" evidence="2">
    <location>
        <begin position="141"/>
        <end position="204"/>
    </location>
</feature>
<protein>
    <submittedName>
        <fullName evidence="3">S-layer homology domain-containing protein</fullName>
    </submittedName>
</protein>
<keyword evidence="4" id="KW-1185">Reference proteome</keyword>
<dbReference type="PANTHER" id="PTHR43308">
    <property type="entry name" value="OUTER MEMBRANE PROTEIN ALPHA-RELATED"/>
    <property type="match status" value="1"/>
</dbReference>
<evidence type="ECO:0000313" key="3">
    <source>
        <dbReference type="EMBL" id="TFE04005.1"/>
    </source>
</evidence>
<keyword evidence="1" id="KW-0732">Signal</keyword>
<dbReference type="RefSeq" id="WP_134378863.1">
    <property type="nucleotide sequence ID" value="NZ_SORX01000001.1"/>
</dbReference>
<feature type="domain" description="SLH" evidence="2">
    <location>
        <begin position="17"/>
        <end position="76"/>
    </location>
</feature>
<evidence type="ECO:0000259" key="2">
    <source>
        <dbReference type="PROSITE" id="PS51272"/>
    </source>
</evidence>
<gene>
    <name evidence="3" type="ORF">E2626_01365</name>
</gene>
<reference evidence="3 4" key="1">
    <citation type="submission" date="2019-03" db="EMBL/GenBank/DDBJ databases">
        <authorList>
            <person name="Yang Y."/>
        </authorList>
    </citation>
    <scope>NUCLEOTIDE SEQUENCE [LARGE SCALE GENOMIC DNA]</scope>
    <source>
        <strain evidence="3 4">ASL-1</strain>
    </source>
</reference>
<feature type="domain" description="SLH" evidence="2">
    <location>
        <begin position="78"/>
        <end position="140"/>
    </location>
</feature>
<accession>A0A4Y8LSS5</accession>
<evidence type="ECO:0000313" key="4">
    <source>
        <dbReference type="Proteomes" id="UP000297776"/>
    </source>
</evidence>
<organism evidence="3 4">
    <name type="scientific">Jeotgalibacillus salarius</name>
    <dbReference type="NCBI Taxonomy" id="546023"/>
    <lineage>
        <taxon>Bacteria</taxon>
        <taxon>Bacillati</taxon>
        <taxon>Bacillota</taxon>
        <taxon>Bacilli</taxon>
        <taxon>Bacillales</taxon>
        <taxon>Caryophanaceae</taxon>
        <taxon>Jeotgalibacillus</taxon>
    </lineage>
</organism>
<dbReference type="EMBL" id="SORX01000001">
    <property type="protein sequence ID" value="TFE04005.1"/>
    <property type="molecule type" value="Genomic_DNA"/>
</dbReference>